<organism evidence="1 2">
    <name type="scientific">Luteococcus japonicus</name>
    <dbReference type="NCBI Taxonomy" id="33984"/>
    <lineage>
        <taxon>Bacteria</taxon>
        <taxon>Bacillati</taxon>
        <taxon>Actinomycetota</taxon>
        <taxon>Actinomycetes</taxon>
        <taxon>Propionibacteriales</taxon>
        <taxon>Propionibacteriaceae</taxon>
        <taxon>Luteococcus</taxon>
    </lineage>
</organism>
<dbReference type="Gene3D" id="2.40.10.270">
    <property type="entry name" value="Bacteriophage SPP1 head-tail adaptor protein"/>
    <property type="match status" value="1"/>
</dbReference>
<accession>A0A3N1ZQY3</accession>
<evidence type="ECO:0000313" key="2">
    <source>
        <dbReference type="Proteomes" id="UP000275749"/>
    </source>
</evidence>
<name>A0A3N1ZQY3_9ACTN</name>
<dbReference type="Proteomes" id="UP000275749">
    <property type="component" value="Unassembled WGS sequence"/>
</dbReference>
<dbReference type="EMBL" id="RKHG01000001">
    <property type="protein sequence ID" value="ROR53285.1"/>
    <property type="molecule type" value="Genomic_DNA"/>
</dbReference>
<proteinExistence type="predicted"/>
<evidence type="ECO:0008006" key="3">
    <source>
        <dbReference type="Google" id="ProtNLM"/>
    </source>
</evidence>
<reference evidence="1 2" key="1">
    <citation type="submission" date="2018-11" db="EMBL/GenBank/DDBJ databases">
        <title>Sequencing the genomes of 1000 actinobacteria strains.</title>
        <authorList>
            <person name="Klenk H.-P."/>
        </authorList>
    </citation>
    <scope>NUCLEOTIDE SEQUENCE [LARGE SCALE GENOMIC DNA]</scope>
    <source>
        <strain evidence="1 2">DSM 10546</strain>
    </source>
</reference>
<dbReference type="AlphaFoldDB" id="A0A3N1ZQY3"/>
<protein>
    <recommendedName>
        <fullName evidence="3">Head-tail adaptor</fullName>
    </recommendedName>
</protein>
<sequence>MMGFRTKIRFARQGQEIDWDSHGNPIYGPSVDVTYWGEIQPLSSVEKGPISAQSTVTLQKVYLPAHAALSGADRVTIDGRTYELTGDPERHMVGGHVHHQTVVVKHVT</sequence>
<dbReference type="RefSeq" id="WP_148060443.1">
    <property type="nucleotide sequence ID" value="NZ_RKHG01000001.1"/>
</dbReference>
<comment type="caution">
    <text evidence="1">The sequence shown here is derived from an EMBL/GenBank/DDBJ whole genome shotgun (WGS) entry which is preliminary data.</text>
</comment>
<dbReference type="InterPro" id="IPR038666">
    <property type="entry name" value="SSP1_head-tail_sf"/>
</dbReference>
<evidence type="ECO:0000313" key="1">
    <source>
        <dbReference type="EMBL" id="ROR53285.1"/>
    </source>
</evidence>
<gene>
    <name evidence="1" type="ORF">EDD41_0420</name>
</gene>